<feature type="domain" description="Replication initiation protein-like C-terminal" evidence="1">
    <location>
        <begin position="199"/>
        <end position="311"/>
    </location>
</feature>
<dbReference type="GO" id="GO:0003743">
    <property type="term" value="F:translation initiation factor activity"/>
    <property type="evidence" value="ECO:0007669"/>
    <property type="project" value="UniProtKB-KW"/>
</dbReference>
<proteinExistence type="predicted"/>
<sequence length="420" mass="47689">MTKHRNDLVLEGNEIKARIHAEQIKHRGYVHTDWVRFTVHRRNAPLPSEELLFPLPEFTSSHYHVSDYARLSMCMDDGKPERRHEVRLANALREMSDSDQMAGAQAFEMAKDVASILGADFTVDPEVRKGKDFYRHRLDILRKGHPVGWVGFLSTSAGSRGDAQSQTLHVNLEGMACTFAQSGWRDTLADYIDQHRGLLTRIDLAVDFFDGIAGGMERFRDEYKSGLMDHLGQRPGHRLDGTWDCDDVAINKGRSFYLGNRASGKLTNIYEKGLQLYGPESSSQWTRFELRYGNQKRLLPTDMLRRPADFFAGASDWHAAILREHGAQALPEPIPCEARLPVQTIEAEVERNARWFIRTAGASACLAIKYLDEKTMFTLLDDESRIPGRLRKFSMAEVKAAYLDVFKRISTKGRAEPAFA</sequence>
<name>A0AA42HZI5_9BURK</name>
<reference evidence="2" key="1">
    <citation type="submission" date="2022-09" db="EMBL/GenBank/DDBJ databases">
        <title>Intensive care unit water sources are persistently colonized with multi-drug resistant bacteria and are the site of extensive horizontal gene transfer of antibiotic resistance genes.</title>
        <authorList>
            <person name="Diorio-Toth L."/>
        </authorList>
    </citation>
    <scope>NUCLEOTIDE SEQUENCE</scope>
    <source>
        <strain evidence="2">GD04130</strain>
    </source>
</reference>
<protein>
    <submittedName>
        <fullName evidence="2">Replication initiation factor domain-containing protein</fullName>
    </submittedName>
</protein>
<dbReference type="Pfam" id="PF02486">
    <property type="entry name" value="Rep_trans"/>
    <property type="match status" value="1"/>
</dbReference>
<organism evidence="2 3">
    <name type="scientific">Comamonas aquatica</name>
    <dbReference type="NCBI Taxonomy" id="225991"/>
    <lineage>
        <taxon>Bacteria</taxon>
        <taxon>Pseudomonadati</taxon>
        <taxon>Pseudomonadota</taxon>
        <taxon>Betaproteobacteria</taxon>
        <taxon>Burkholderiales</taxon>
        <taxon>Comamonadaceae</taxon>
        <taxon>Comamonas</taxon>
    </lineage>
</organism>
<evidence type="ECO:0000313" key="2">
    <source>
        <dbReference type="EMBL" id="MDH0364522.1"/>
    </source>
</evidence>
<keyword evidence="2" id="KW-0648">Protein biosynthesis</keyword>
<dbReference type="EMBL" id="JAODZU010000021">
    <property type="protein sequence ID" value="MDH0364522.1"/>
    <property type="molecule type" value="Genomic_DNA"/>
</dbReference>
<evidence type="ECO:0000313" key="3">
    <source>
        <dbReference type="Proteomes" id="UP001158297"/>
    </source>
</evidence>
<dbReference type="Proteomes" id="UP001158297">
    <property type="component" value="Unassembled WGS sequence"/>
</dbReference>
<gene>
    <name evidence="2" type="ORF">N7330_15905</name>
</gene>
<evidence type="ECO:0000259" key="1">
    <source>
        <dbReference type="Pfam" id="PF02486"/>
    </source>
</evidence>
<comment type="caution">
    <text evidence="2">The sequence shown here is derived from an EMBL/GenBank/DDBJ whole genome shotgun (WGS) entry which is preliminary data.</text>
</comment>
<dbReference type="InterPro" id="IPR003491">
    <property type="entry name" value="REP-like_C"/>
</dbReference>
<keyword evidence="2" id="KW-0396">Initiation factor</keyword>
<dbReference type="AlphaFoldDB" id="A0AA42HZI5"/>
<dbReference type="RefSeq" id="WP_279860517.1">
    <property type="nucleotide sequence ID" value="NZ_JAODZU010000021.1"/>
</dbReference>
<accession>A0AA42HZI5</accession>